<dbReference type="OrthoDB" id="9766909at2"/>
<reference evidence="15" key="1">
    <citation type="submission" date="2015-07" db="EMBL/GenBank/DDBJ databases">
        <title>Discovery of a poly(ethylene terephthalate assimilation.</title>
        <authorList>
            <person name="Yoshida S."/>
            <person name="Hiraga K."/>
            <person name="Takehana T."/>
            <person name="Taniguchi I."/>
            <person name="Yamaji H."/>
            <person name="Maeda Y."/>
            <person name="Toyohara K."/>
            <person name="Miyamoto K."/>
            <person name="Kimura Y."/>
            <person name="Oda K."/>
        </authorList>
    </citation>
    <scope>NUCLEOTIDE SEQUENCE [LARGE SCALE GENOMIC DNA]</scope>
    <source>
        <strain evidence="15">NBRC 110686 / TISTR 2288 / 201-F6</strain>
    </source>
</reference>
<evidence type="ECO:0000256" key="7">
    <source>
        <dbReference type="ARBA" id="ARBA00022984"/>
    </source>
</evidence>
<dbReference type="PANTHER" id="PTHR30400:SF0">
    <property type="entry name" value="BIOSYNTHETIC PEPTIDOGLYCAN TRANSGLYCOSYLASE"/>
    <property type="match status" value="1"/>
</dbReference>
<evidence type="ECO:0000256" key="6">
    <source>
        <dbReference type="ARBA" id="ARBA00022960"/>
    </source>
</evidence>
<keyword evidence="9 11" id="KW-0472">Membrane</keyword>
<comment type="similarity">
    <text evidence="11">Belongs to the glycosyltransferase 51 family.</text>
</comment>
<dbReference type="STRING" id="1547922.ISF6_0862"/>
<dbReference type="Gene3D" id="1.10.3810.10">
    <property type="entry name" value="Biosynthetic peptidoglycan transglycosylase-like"/>
    <property type="match status" value="1"/>
</dbReference>
<dbReference type="GO" id="GO:0016763">
    <property type="term" value="F:pentosyltransferase activity"/>
    <property type="evidence" value="ECO:0007669"/>
    <property type="project" value="InterPro"/>
</dbReference>
<dbReference type="SUPFAM" id="SSF53955">
    <property type="entry name" value="Lysozyme-like"/>
    <property type="match status" value="2"/>
</dbReference>
<keyword evidence="7 11" id="KW-0573">Peptidoglycan synthesis</keyword>
<evidence type="ECO:0000256" key="10">
    <source>
        <dbReference type="ARBA" id="ARBA00023316"/>
    </source>
</evidence>
<accession>A0A0K8NY12</accession>
<evidence type="ECO:0000256" key="4">
    <source>
        <dbReference type="ARBA" id="ARBA00022679"/>
    </source>
</evidence>
<keyword evidence="8 11" id="KW-1133">Transmembrane helix</keyword>
<dbReference type="UniPathway" id="UPA00219"/>
<dbReference type="Proteomes" id="UP000037660">
    <property type="component" value="Unassembled WGS sequence"/>
</dbReference>
<dbReference type="EMBL" id="BBYR01000017">
    <property type="protein sequence ID" value="GAP35271.1"/>
    <property type="molecule type" value="Genomic_DNA"/>
</dbReference>
<comment type="function">
    <text evidence="11">Peptidoglycan polymerase that catalyzes glycan chain elongation from lipid-linked precursors.</text>
</comment>
<keyword evidence="3 11" id="KW-0328">Glycosyltransferase</keyword>
<evidence type="ECO:0000256" key="8">
    <source>
        <dbReference type="ARBA" id="ARBA00022989"/>
    </source>
</evidence>
<dbReference type="PANTHER" id="PTHR30400">
    <property type="entry name" value="MONOFUNCTIONAL BIOSYNTHETIC PEPTIDOGLYCAN TRANSGLYCOSYLASE"/>
    <property type="match status" value="1"/>
</dbReference>
<dbReference type="AlphaFoldDB" id="A0A0K8NY12"/>
<evidence type="ECO:0000256" key="5">
    <source>
        <dbReference type="ARBA" id="ARBA00022692"/>
    </source>
</evidence>
<dbReference type="Pfam" id="PF00912">
    <property type="entry name" value="Transgly"/>
    <property type="match status" value="2"/>
</dbReference>
<evidence type="ECO:0000256" key="3">
    <source>
        <dbReference type="ARBA" id="ARBA00022676"/>
    </source>
</evidence>
<evidence type="ECO:0000256" key="2">
    <source>
        <dbReference type="ARBA" id="ARBA00022519"/>
    </source>
</evidence>
<dbReference type="GO" id="GO:0008360">
    <property type="term" value="P:regulation of cell shape"/>
    <property type="evidence" value="ECO:0007669"/>
    <property type="project" value="UniProtKB-KW"/>
</dbReference>
<dbReference type="GO" id="GO:0071555">
    <property type="term" value="P:cell wall organization"/>
    <property type="evidence" value="ECO:0007669"/>
    <property type="project" value="UniProtKB-KW"/>
</dbReference>
<dbReference type="GO" id="GO:0009274">
    <property type="term" value="C:peptidoglycan-based cell wall"/>
    <property type="evidence" value="ECO:0007669"/>
    <property type="project" value="InterPro"/>
</dbReference>
<dbReference type="EC" id="2.4.99.28" evidence="11"/>
<evidence type="ECO:0000256" key="12">
    <source>
        <dbReference type="SAM" id="Coils"/>
    </source>
</evidence>
<comment type="pathway">
    <text evidence="11">Cell wall biogenesis; peptidoglycan biosynthesis.</text>
</comment>
<reference evidence="14 15" key="2">
    <citation type="journal article" date="2016" name="Science">
        <title>A bacterium that degrades and assimilates poly(ethylene terephthalate).</title>
        <authorList>
            <person name="Yoshida S."/>
            <person name="Hiraga K."/>
            <person name="Takehana T."/>
            <person name="Taniguchi I."/>
            <person name="Yamaji H."/>
            <person name="Maeda Y."/>
            <person name="Toyohara K."/>
            <person name="Miyamoto K."/>
            <person name="Kimura Y."/>
            <person name="Oda K."/>
        </authorList>
    </citation>
    <scope>NUCLEOTIDE SEQUENCE [LARGE SCALE GENOMIC DNA]</scope>
    <source>
        <strain evidence="15">NBRC 110686 / TISTR 2288 / 201-F6</strain>
    </source>
</reference>
<dbReference type="GO" id="GO:0008955">
    <property type="term" value="F:peptidoglycan glycosyltransferase activity"/>
    <property type="evidence" value="ECO:0007669"/>
    <property type="project" value="UniProtKB-UniRule"/>
</dbReference>
<evidence type="ECO:0000256" key="9">
    <source>
        <dbReference type="ARBA" id="ARBA00023136"/>
    </source>
</evidence>
<keyword evidence="5 11" id="KW-0812">Transmembrane</keyword>
<keyword evidence="2 11" id="KW-0997">Cell inner membrane</keyword>
<gene>
    <name evidence="11" type="primary">mtgA</name>
    <name evidence="14" type="ORF">ISF6_0862</name>
</gene>
<comment type="subcellular location">
    <subcellularLocation>
        <location evidence="11">Cell inner membrane</location>
        <topology evidence="11">Single-pass membrane protein</topology>
    </subcellularLocation>
</comment>
<dbReference type="InterPro" id="IPR023346">
    <property type="entry name" value="Lysozyme-like_dom_sf"/>
</dbReference>
<dbReference type="InterPro" id="IPR001264">
    <property type="entry name" value="Glyco_trans_51"/>
</dbReference>
<feature type="coiled-coil region" evidence="12">
    <location>
        <begin position="114"/>
        <end position="145"/>
    </location>
</feature>
<name>A0A0K8NY12_PISS1</name>
<sequence length="286" mass="31277">MPAPPPRPNPRAAARPALRGTAAALWRLLVLLLVAACALQLYFLGRVLLMRVIDPASTAFQRSEAWRLLVEKHALDWRQSWADYGQIAPTLKRAVIASEDAGFVDHNGVEWDAIEKAWERNQRAEARAQRLNEQLERRAAALAGKAGAARAPTGPPPEPPKVAPKVVGGSTITQQLAKNLFLGPERSLARKAQELIVTQMLELVLDKRRILEIYLNHVEWGEGVFGAEAAARHYFRVPASQLGALPAARLAVMLPAPKRFEQRPGSAYVAGRAATIVARMGAVELP</sequence>
<proteinExistence type="inferred from homology"/>
<keyword evidence="1 11" id="KW-1003">Cell membrane</keyword>
<dbReference type="GO" id="GO:0005886">
    <property type="term" value="C:plasma membrane"/>
    <property type="evidence" value="ECO:0007669"/>
    <property type="project" value="UniProtKB-SubCell"/>
</dbReference>
<protein>
    <recommendedName>
        <fullName evidence="11">Biosynthetic peptidoglycan transglycosylase</fullName>
        <ecNumber evidence="11">2.4.99.28</ecNumber>
    </recommendedName>
    <alternativeName>
        <fullName evidence="11">Glycan polymerase</fullName>
    </alternativeName>
    <alternativeName>
        <fullName evidence="11">Peptidoglycan glycosyltransferase MtgA</fullName>
        <shortName evidence="11">PGT</shortName>
    </alternativeName>
</protein>
<keyword evidence="6 11" id="KW-0133">Cell shape</keyword>
<feature type="transmembrane region" description="Helical" evidence="11">
    <location>
        <begin position="24"/>
        <end position="44"/>
    </location>
</feature>
<feature type="domain" description="Glycosyl transferase family 51" evidence="13">
    <location>
        <begin position="166"/>
        <end position="280"/>
    </location>
</feature>
<keyword evidence="15" id="KW-1185">Reference proteome</keyword>
<evidence type="ECO:0000313" key="15">
    <source>
        <dbReference type="Proteomes" id="UP000037660"/>
    </source>
</evidence>
<dbReference type="HAMAP" id="MF_00766">
    <property type="entry name" value="PGT_MtgA"/>
    <property type="match status" value="1"/>
</dbReference>
<feature type="domain" description="Glycosyl transferase family 51" evidence="13">
    <location>
        <begin position="78"/>
        <end position="127"/>
    </location>
</feature>
<comment type="caution">
    <text evidence="14">The sequence shown here is derived from an EMBL/GenBank/DDBJ whole genome shotgun (WGS) entry which is preliminary data.</text>
</comment>
<evidence type="ECO:0000259" key="13">
    <source>
        <dbReference type="Pfam" id="PF00912"/>
    </source>
</evidence>
<organism evidence="14 15">
    <name type="scientific">Piscinibacter sakaiensis</name>
    <name type="common">Ideonella sakaiensis</name>
    <dbReference type="NCBI Taxonomy" id="1547922"/>
    <lineage>
        <taxon>Bacteria</taxon>
        <taxon>Pseudomonadati</taxon>
        <taxon>Pseudomonadota</taxon>
        <taxon>Betaproteobacteria</taxon>
        <taxon>Burkholderiales</taxon>
        <taxon>Sphaerotilaceae</taxon>
        <taxon>Piscinibacter</taxon>
    </lineage>
</organism>
<dbReference type="InterPro" id="IPR036950">
    <property type="entry name" value="PBP_transglycosylase"/>
</dbReference>
<dbReference type="InterPro" id="IPR011812">
    <property type="entry name" value="Pep_trsgly"/>
</dbReference>
<evidence type="ECO:0000256" key="1">
    <source>
        <dbReference type="ARBA" id="ARBA00022475"/>
    </source>
</evidence>
<keyword evidence="12" id="KW-0175">Coiled coil</keyword>
<keyword evidence="4 11" id="KW-0808">Transferase</keyword>
<keyword evidence="10 11" id="KW-0961">Cell wall biogenesis/degradation</keyword>
<evidence type="ECO:0000256" key="11">
    <source>
        <dbReference type="HAMAP-Rule" id="MF_00766"/>
    </source>
</evidence>
<comment type="catalytic activity">
    <reaction evidence="11">
        <text>[GlcNAc-(1-&gt;4)-Mur2Ac(oyl-L-Ala-gamma-D-Glu-L-Lys-D-Ala-D-Ala)](n)-di-trans,octa-cis-undecaprenyl diphosphate + beta-D-GlcNAc-(1-&gt;4)-Mur2Ac(oyl-L-Ala-gamma-D-Glu-L-Lys-D-Ala-D-Ala)-di-trans,octa-cis-undecaprenyl diphosphate = [GlcNAc-(1-&gt;4)-Mur2Ac(oyl-L-Ala-gamma-D-Glu-L-Lys-D-Ala-D-Ala)](n+1)-di-trans,octa-cis-undecaprenyl diphosphate + di-trans,octa-cis-undecaprenyl diphosphate + H(+)</text>
        <dbReference type="Rhea" id="RHEA:23708"/>
        <dbReference type="Rhea" id="RHEA-COMP:9602"/>
        <dbReference type="Rhea" id="RHEA-COMP:9603"/>
        <dbReference type="ChEBI" id="CHEBI:15378"/>
        <dbReference type="ChEBI" id="CHEBI:58405"/>
        <dbReference type="ChEBI" id="CHEBI:60033"/>
        <dbReference type="ChEBI" id="CHEBI:78435"/>
        <dbReference type="EC" id="2.4.99.28"/>
    </reaction>
</comment>
<dbReference type="GO" id="GO:0009252">
    <property type="term" value="P:peptidoglycan biosynthetic process"/>
    <property type="evidence" value="ECO:0007669"/>
    <property type="project" value="UniProtKB-UniRule"/>
</dbReference>
<evidence type="ECO:0000313" key="14">
    <source>
        <dbReference type="EMBL" id="GAP35271.1"/>
    </source>
</evidence>